<dbReference type="GO" id="GO:0006310">
    <property type="term" value="P:DNA recombination"/>
    <property type="evidence" value="ECO:0007669"/>
    <property type="project" value="UniProtKB-KW"/>
</dbReference>
<accession>W1TX67</accession>
<dbReference type="EMBL" id="AZMF01000097">
    <property type="protein sequence ID" value="ETI86202.1"/>
    <property type="molecule type" value="Genomic_DNA"/>
</dbReference>
<dbReference type="InterPro" id="IPR013762">
    <property type="entry name" value="Integrase-like_cat_sf"/>
</dbReference>
<evidence type="ECO:0000313" key="4">
    <source>
        <dbReference type="Proteomes" id="UP000018846"/>
    </source>
</evidence>
<evidence type="ECO:0000259" key="2">
    <source>
        <dbReference type="PROSITE" id="PS51898"/>
    </source>
</evidence>
<dbReference type="InterPro" id="IPR002104">
    <property type="entry name" value="Integrase_catalytic"/>
</dbReference>
<feature type="non-terminal residue" evidence="3">
    <location>
        <position position="1"/>
    </location>
</feature>
<proteinExistence type="predicted"/>
<name>W1TX67_STRAP</name>
<comment type="caution">
    <text evidence="3">The sequence shown here is derived from an EMBL/GenBank/DDBJ whole genome shotgun (WGS) entry which is preliminary data.</text>
</comment>
<organism evidence="3 4">
    <name type="scientific">Streptococcus anginosus DORA_7</name>
    <dbReference type="NCBI Taxonomy" id="1403946"/>
    <lineage>
        <taxon>Bacteria</taxon>
        <taxon>Bacillati</taxon>
        <taxon>Bacillota</taxon>
        <taxon>Bacilli</taxon>
        <taxon>Lactobacillales</taxon>
        <taxon>Streptococcaceae</taxon>
        <taxon>Streptococcus</taxon>
        <taxon>Streptococcus anginosus group</taxon>
    </lineage>
</organism>
<reference evidence="3 4" key="1">
    <citation type="submission" date="2013-12" db="EMBL/GenBank/DDBJ databases">
        <title>A Varibaculum cambriense genome reconstructed from a premature infant gut community with otherwise low bacterial novelty that shifts toward anaerobic metabolism during the third week of life.</title>
        <authorList>
            <person name="Brown C.T."/>
            <person name="Sharon I."/>
            <person name="Thomas B.C."/>
            <person name="Castelle C.J."/>
            <person name="Morowitz M.J."/>
            <person name="Banfield J.F."/>
        </authorList>
    </citation>
    <scope>NUCLEOTIDE SEQUENCE [LARGE SCALE GENOMIC DNA]</scope>
    <source>
        <strain evidence="4">DORA_7</strain>
    </source>
</reference>
<dbReference type="InterPro" id="IPR011010">
    <property type="entry name" value="DNA_brk_join_enz"/>
</dbReference>
<dbReference type="GO" id="GO:0003677">
    <property type="term" value="F:DNA binding"/>
    <property type="evidence" value="ECO:0007669"/>
    <property type="project" value="InterPro"/>
</dbReference>
<feature type="domain" description="Tyr recombinase" evidence="2">
    <location>
        <begin position="1"/>
        <end position="82"/>
    </location>
</feature>
<dbReference type="AlphaFoldDB" id="W1TX67"/>
<dbReference type="PATRIC" id="fig|1403946.3.peg.321"/>
<dbReference type="Proteomes" id="UP000018846">
    <property type="component" value="Unassembled WGS sequence"/>
</dbReference>
<dbReference type="Gene3D" id="1.10.443.10">
    <property type="entry name" value="Intergrase catalytic core"/>
    <property type="match status" value="1"/>
</dbReference>
<keyword evidence="1" id="KW-0233">DNA recombination</keyword>
<protein>
    <recommendedName>
        <fullName evidence="2">Tyr recombinase domain-containing protein</fullName>
    </recommendedName>
</protein>
<sequence>YISIDQKGRLINPNKLNREFERVNDVVGFRVTPHMLRHFFTTQSIIAGVPMEALSQALGHTKMYMTDKYNQVHDELSAQVSDAFIAQISPRNSPTNLHIL</sequence>
<gene>
    <name evidence="3" type="ORF">Q615_SPAC00097G0001</name>
</gene>
<dbReference type="PROSITE" id="PS51898">
    <property type="entry name" value="TYR_RECOMBINASE"/>
    <property type="match status" value="1"/>
</dbReference>
<dbReference type="CDD" id="cd00397">
    <property type="entry name" value="DNA_BRE_C"/>
    <property type="match status" value="1"/>
</dbReference>
<dbReference type="SUPFAM" id="SSF56349">
    <property type="entry name" value="DNA breaking-rejoining enzymes"/>
    <property type="match status" value="1"/>
</dbReference>
<evidence type="ECO:0000313" key="3">
    <source>
        <dbReference type="EMBL" id="ETI86202.1"/>
    </source>
</evidence>
<dbReference type="GO" id="GO:0015074">
    <property type="term" value="P:DNA integration"/>
    <property type="evidence" value="ECO:0007669"/>
    <property type="project" value="InterPro"/>
</dbReference>
<dbReference type="Pfam" id="PF00589">
    <property type="entry name" value="Phage_integrase"/>
    <property type="match status" value="1"/>
</dbReference>
<dbReference type="eggNOG" id="COG4974">
    <property type="taxonomic scope" value="Bacteria"/>
</dbReference>
<evidence type="ECO:0000256" key="1">
    <source>
        <dbReference type="ARBA" id="ARBA00023172"/>
    </source>
</evidence>